<evidence type="ECO:0000256" key="7">
    <source>
        <dbReference type="ARBA" id="ARBA00023145"/>
    </source>
</evidence>
<evidence type="ECO:0000256" key="9">
    <source>
        <dbReference type="PIRSR" id="PIRSR600243-1"/>
    </source>
</evidence>
<evidence type="ECO:0000256" key="10">
    <source>
        <dbReference type="RuleBase" id="RU004203"/>
    </source>
</evidence>
<dbReference type="GO" id="GO:0004298">
    <property type="term" value="F:threonine-type endopeptidase activity"/>
    <property type="evidence" value="ECO:0007669"/>
    <property type="project" value="UniProtKB-KW"/>
</dbReference>
<dbReference type="FunFam" id="3.60.20.10:FF:000051">
    <property type="entry name" value="Proteasome subunit beta"/>
    <property type="match status" value="1"/>
</dbReference>
<evidence type="ECO:0000256" key="2">
    <source>
        <dbReference type="ARBA" id="ARBA00022490"/>
    </source>
</evidence>
<dbReference type="Proteomes" id="UP000515125">
    <property type="component" value="Unplaced"/>
</dbReference>
<evidence type="ECO:0000256" key="4">
    <source>
        <dbReference type="ARBA" id="ARBA00022698"/>
    </source>
</evidence>
<accession>A0A6P6RS88</accession>
<comment type="subcellular location">
    <subcellularLocation>
        <location evidence="10">Cytoplasm</location>
    </subcellularLocation>
    <subcellularLocation>
        <location evidence="10">Nucleus</location>
    </subcellularLocation>
</comment>
<dbReference type="InterPro" id="IPR023333">
    <property type="entry name" value="Proteasome_suB-type"/>
</dbReference>
<protein>
    <recommendedName>
        <fullName evidence="10">Proteasome subunit beta</fullName>
    </recommendedName>
</protein>
<evidence type="ECO:0000256" key="3">
    <source>
        <dbReference type="ARBA" id="ARBA00022670"/>
    </source>
</evidence>
<dbReference type="GO" id="GO:0005634">
    <property type="term" value="C:nucleus"/>
    <property type="evidence" value="ECO:0007669"/>
    <property type="project" value="UniProtKB-SubCell"/>
</dbReference>
<dbReference type="PROSITE" id="PS51476">
    <property type="entry name" value="PROTEASOME_BETA_2"/>
    <property type="match status" value="1"/>
</dbReference>
<dbReference type="GeneID" id="34621783"/>
<dbReference type="PANTHER" id="PTHR32194">
    <property type="entry name" value="METALLOPROTEASE TLDD"/>
    <property type="match status" value="1"/>
</dbReference>
<evidence type="ECO:0000256" key="1">
    <source>
        <dbReference type="ARBA" id="ARBA00001198"/>
    </source>
</evidence>
<keyword evidence="2 10" id="KW-0963">Cytoplasm</keyword>
<evidence type="ECO:0000313" key="12">
    <source>
        <dbReference type="RefSeq" id="XP_026189970.1"/>
    </source>
</evidence>
<organism evidence="11 12">
    <name type="scientific">Cyclospora cayetanensis</name>
    <dbReference type="NCBI Taxonomy" id="88456"/>
    <lineage>
        <taxon>Eukaryota</taxon>
        <taxon>Sar</taxon>
        <taxon>Alveolata</taxon>
        <taxon>Apicomplexa</taxon>
        <taxon>Conoidasida</taxon>
        <taxon>Coccidia</taxon>
        <taxon>Eucoccidiorida</taxon>
        <taxon>Eimeriorina</taxon>
        <taxon>Eimeriidae</taxon>
        <taxon>Cyclospora</taxon>
    </lineage>
</organism>
<comment type="function">
    <text evidence="10">Component of the proteasome, a multicatalytic proteinase complex which is characterized by its ability to cleave peptides with Arg, Phe, Tyr, Leu, and Glu adjacent to the leaving group at neutral or slightly basic pH. The proteasome has an ATP-dependent proteolytic activity.</text>
</comment>
<keyword evidence="11" id="KW-1185">Reference proteome</keyword>
<dbReference type="RefSeq" id="XP_026189970.1">
    <property type="nucleotide sequence ID" value="XM_026334185.1"/>
</dbReference>
<dbReference type="GO" id="GO:0005839">
    <property type="term" value="C:proteasome core complex"/>
    <property type="evidence" value="ECO:0007669"/>
    <property type="project" value="InterPro"/>
</dbReference>
<dbReference type="Gene3D" id="3.60.20.10">
    <property type="entry name" value="Glutamine Phosphoribosylpyrophosphate, subunit 1, domain 1"/>
    <property type="match status" value="1"/>
</dbReference>
<proteinExistence type="inferred from homology"/>
<dbReference type="PROSITE" id="PS00854">
    <property type="entry name" value="PROTEASOME_BETA_1"/>
    <property type="match status" value="1"/>
</dbReference>
<gene>
    <name evidence="12" type="primary">LOC34621783</name>
</gene>
<comment type="catalytic activity">
    <reaction evidence="1">
        <text>Cleavage of peptide bonds with very broad specificity.</text>
        <dbReference type="EC" id="3.4.25.1"/>
    </reaction>
</comment>
<dbReference type="CDD" id="cd03761">
    <property type="entry name" value="proteasome_beta_type_5"/>
    <property type="match status" value="1"/>
</dbReference>
<reference evidence="12" key="1">
    <citation type="submission" date="2025-08" db="UniProtKB">
        <authorList>
            <consortium name="RefSeq"/>
        </authorList>
    </citation>
    <scope>IDENTIFICATION</scope>
</reference>
<dbReference type="OrthoDB" id="328122at2759"/>
<evidence type="ECO:0000256" key="6">
    <source>
        <dbReference type="ARBA" id="ARBA00022942"/>
    </source>
</evidence>
<sequence length="243" mass="26210">MNPPSASSGGSTSMAVKKGTTTLGFAYQGGIVIAVDSRASMGTFISSQTVCKVLEISDVILGTMAGGAADCSYWERYLSKLCRLFELRNQEKIPVAAASNLLANIFYSWRGYGLCCGTMIAGWNATKDEPELYFVDDKATRLKGNLFSCGSGSTFAYGVLDNTYRWGMTEEEAVELGRRAIYHATHRDGGSGGVCRVYHCHRGGWKRVVAAADVSALHYAYAAEKGACTPRASSLRLRTVYAI</sequence>
<dbReference type="GO" id="GO:0051603">
    <property type="term" value="P:proteolysis involved in protein catabolic process"/>
    <property type="evidence" value="ECO:0007669"/>
    <property type="project" value="InterPro"/>
</dbReference>
<dbReference type="InterPro" id="IPR000243">
    <property type="entry name" value="Pept_T1A_subB"/>
</dbReference>
<dbReference type="GO" id="GO:0005737">
    <property type="term" value="C:cytoplasm"/>
    <property type="evidence" value="ECO:0007669"/>
    <property type="project" value="UniProtKB-SubCell"/>
</dbReference>
<dbReference type="InterPro" id="IPR029055">
    <property type="entry name" value="Ntn_hydrolases_N"/>
</dbReference>
<dbReference type="PRINTS" id="PR00141">
    <property type="entry name" value="PROTEASOME"/>
</dbReference>
<comment type="similarity">
    <text evidence="10">Belongs to the peptidase T1B family.</text>
</comment>
<dbReference type="SUPFAM" id="SSF56235">
    <property type="entry name" value="N-terminal nucleophile aminohydrolases (Ntn hydrolases)"/>
    <property type="match status" value="1"/>
</dbReference>
<feature type="active site" description="Nucleophile" evidence="9">
    <location>
        <position position="20"/>
    </location>
</feature>
<keyword evidence="4" id="KW-0888">Threonine protease</keyword>
<dbReference type="InterPro" id="IPR016050">
    <property type="entry name" value="Proteasome_bsu_CS"/>
</dbReference>
<dbReference type="InterPro" id="IPR001353">
    <property type="entry name" value="Proteasome_sua/b"/>
</dbReference>
<evidence type="ECO:0000313" key="11">
    <source>
        <dbReference type="Proteomes" id="UP000515125"/>
    </source>
</evidence>
<keyword evidence="6 10" id="KW-0647">Proteasome</keyword>
<dbReference type="AlphaFoldDB" id="A0A6P6RS88"/>
<evidence type="ECO:0000256" key="5">
    <source>
        <dbReference type="ARBA" id="ARBA00022801"/>
    </source>
</evidence>
<name>A0A6P6RS88_9EIME</name>
<evidence type="ECO:0000256" key="8">
    <source>
        <dbReference type="ARBA" id="ARBA00023242"/>
    </source>
</evidence>
<keyword evidence="3" id="KW-0645">Protease</keyword>
<dbReference type="PANTHER" id="PTHR32194:SF3">
    <property type="entry name" value="PROTEASOME SUBUNIT BETA"/>
    <property type="match status" value="1"/>
</dbReference>
<keyword evidence="7" id="KW-0865">Zymogen</keyword>
<keyword evidence="5" id="KW-0378">Hydrolase</keyword>
<dbReference type="Pfam" id="PF00227">
    <property type="entry name" value="Proteasome"/>
    <property type="match status" value="1"/>
</dbReference>
<keyword evidence="8 10" id="KW-0539">Nucleus</keyword>
<comment type="subunit">
    <text evidence="10">Component of the proteasome complex.</text>
</comment>